<keyword evidence="16" id="KW-1185">Reference proteome</keyword>
<dbReference type="Gene3D" id="2.40.170.20">
    <property type="entry name" value="TonB-dependent receptor, beta-barrel domain"/>
    <property type="match status" value="1"/>
</dbReference>
<dbReference type="STRING" id="111780.Sta7437_0987"/>
<dbReference type="GO" id="GO:0015344">
    <property type="term" value="F:siderophore uptake transmembrane transporter activity"/>
    <property type="evidence" value="ECO:0007669"/>
    <property type="project" value="TreeGrafter"/>
</dbReference>
<dbReference type="KEGG" id="scs:Sta7437_0987"/>
<dbReference type="Proteomes" id="UP000010473">
    <property type="component" value="Chromosome"/>
</dbReference>
<reference evidence="16" key="1">
    <citation type="journal article" date="2013" name="Proc. Natl. Acad. Sci. U.S.A.">
        <title>Improving the coverage of the cyanobacterial phylum using diversity-driven genome sequencing.</title>
        <authorList>
            <person name="Shih P.M."/>
            <person name="Wu D."/>
            <person name="Latifi A."/>
            <person name="Axen S.D."/>
            <person name="Fewer D.P."/>
            <person name="Talla E."/>
            <person name="Calteau A."/>
            <person name="Cai F."/>
            <person name="Tandeau de Marsac N."/>
            <person name="Rippka R."/>
            <person name="Herdman M."/>
            <person name="Sivonen K."/>
            <person name="Coursin T."/>
            <person name="Laurent T."/>
            <person name="Goodwin L."/>
            <person name="Nolan M."/>
            <person name="Davenport K.W."/>
            <person name="Han C.S."/>
            <person name="Rubin E.M."/>
            <person name="Eisen J.A."/>
            <person name="Woyke T."/>
            <person name="Gugger M."/>
            <person name="Kerfeld C.A."/>
        </authorList>
    </citation>
    <scope>NUCLEOTIDE SEQUENCE [LARGE SCALE GENOMIC DNA]</scope>
    <source>
        <strain evidence="16">ATCC 29371 / PCC 7437</strain>
    </source>
</reference>
<evidence type="ECO:0000256" key="9">
    <source>
        <dbReference type="ARBA" id="ARBA00023237"/>
    </source>
</evidence>
<evidence type="ECO:0000256" key="5">
    <source>
        <dbReference type="ARBA" id="ARBA00022729"/>
    </source>
</evidence>
<feature type="domain" description="TonB-dependent receptor plug" evidence="14">
    <location>
        <begin position="98"/>
        <end position="204"/>
    </location>
</feature>
<feature type="chain" id="PRO_5003938525" evidence="12">
    <location>
        <begin position="24"/>
        <end position="697"/>
    </location>
</feature>
<dbReference type="PATRIC" id="fig|111780.3.peg.1028"/>
<evidence type="ECO:0000256" key="12">
    <source>
        <dbReference type="SAM" id="SignalP"/>
    </source>
</evidence>
<keyword evidence="6 11" id="KW-0798">TonB box</keyword>
<evidence type="ECO:0000256" key="4">
    <source>
        <dbReference type="ARBA" id="ARBA00022692"/>
    </source>
</evidence>
<evidence type="ECO:0000256" key="6">
    <source>
        <dbReference type="ARBA" id="ARBA00023077"/>
    </source>
</evidence>
<dbReference type="PROSITE" id="PS52016">
    <property type="entry name" value="TONB_DEPENDENT_REC_3"/>
    <property type="match status" value="1"/>
</dbReference>
<dbReference type="PANTHER" id="PTHR30069:SF29">
    <property type="entry name" value="HEMOGLOBIN AND HEMOGLOBIN-HAPTOGLOBIN-BINDING PROTEIN 1-RELATED"/>
    <property type="match status" value="1"/>
</dbReference>
<dbReference type="eggNOG" id="COG4771">
    <property type="taxonomic scope" value="Bacteria"/>
</dbReference>
<dbReference type="CDD" id="cd01347">
    <property type="entry name" value="ligand_gated_channel"/>
    <property type="match status" value="1"/>
</dbReference>
<dbReference type="EMBL" id="CP003653">
    <property type="protein sequence ID" value="AFZ34567.1"/>
    <property type="molecule type" value="Genomic_DNA"/>
</dbReference>
<keyword evidence="4 10" id="KW-0812">Transmembrane</keyword>
<keyword evidence="9 10" id="KW-0998">Cell outer membrane</keyword>
<feature type="domain" description="TonB-dependent receptor-like beta-barrel" evidence="13">
    <location>
        <begin position="274"/>
        <end position="671"/>
    </location>
</feature>
<evidence type="ECO:0000256" key="10">
    <source>
        <dbReference type="PROSITE-ProRule" id="PRU01360"/>
    </source>
</evidence>
<evidence type="ECO:0000256" key="8">
    <source>
        <dbReference type="ARBA" id="ARBA00023170"/>
    </source>
</evidence>
<keyword evidence="8 15" id="KW-0675">Receptor</keyword>
<dbReference type="InterPro" id="IPR012910">
    <property type="entry name" value="Plug_dom"/>
</dbReference>
<dbReference type="Gene3D" id="2.170.130.10">
    <property type="entry name" value="TonB-dependent receptor, plug domain"/>
    <property type="match status" value="1"/>
</dbReference>
<sequence length="697" mass="77737">MLLKLLFIATTSLTLGMASISLAEPVANTTKFKVRLINLFPASSSQRSELFKISELLAQESESIPVERSLLADKEEDSDIEQEIEIFIRGQPEPSKGSTPVYTIDADQIRDQGVDTLSETLRSLPGFAINDFGYGADIHTGTYYRGASINQSVFLLNGRPIGTNISTYHGATDLNSILSGDIEEVELSSGTSTTLYGSEALGGVVNITTKQGEGPPRPNGVAQFGSYDQSRFQGSFSGGTKKFSYALNYERFEAENDYRVPVGAANRGPDGRLFNGDSSVENYYGNLSFDLNPRNNLSLDISKITSRRGLLYFGFPLQRDRLDHDKLNIGLSWKSMLGQGEDSELKTTISFNQDYFNTYGPTQDIFYRTGTLNSRAVNGRLEHDWQTAANNNLRWGVDLQNSFLTGEVSSNVPQLAQLNGTEERERFHTALFALNTWKITDTFQTEFGLRQNFNSEFGNYLNPSVGTRWDITPFLALRGSWASVQRNPGLDQLYVFDTVHNWLSNPDLEPEKGSTWTAGVDVLFTPGLTGQFTYFGSSLDDRLGISEGRWENIGLVNTNGLEVALNWQISPQWKTFLNYTYTDAEIKTGLQKGLQLALVPYSVAQLGIGYASPKDWRVNLYANYYSGARRALFTNPEDAITDFSPSWVSLDLGLQIPIFEKMQLTVFLENLTDNTYEKANRIYQPGLTFRLGLQSNF</sequence>
<dbReference type="SUPFAM" id="SSF56935">
    <property type="entry name" value="Porins"/>
    <property type="match status" value="1"/>
</dbReference>
<feature type="signal peptide" evidence="12">
    <location>
        <begin position="1"/>
        <end position="23"/>
    </location>
</feature>
<evidence type="ECO:0000313" key="15">
    <source>
        <dbReference type="EMBL" id="AFZ34567.1"/>
    </source>
</evidence>
<dbReference type="InterPro" id="IPR000531">
    <property type="entry name" value="Beta-barrel_TonB"/>
</dbReference>
<dbReference type="RefSeq" id="WP_015192240.1">
    <property type="nucleotide sequence ID" value="NC_019748.1"/>
</dbReference>
<dbReference type="AlphaFoldDB" id="K9XSD5"/>
<dbReference type="PANTHER" id="PTHR30069">
    <property type="entry name" value="TONB-DEPENDENT OUTER MEMBRANE RECEPTOR"/>
    <property type="match status" value="1"/>
</dbReference>
<comment type="similarity">
    <text evidence="10 11">Belongs to the TonB-dependent receptor family.</text>
</comment>
<protein>
    <submittedName>
        <fullName evidence="15">TonB-dependent receptor</fullName>
    </submittedName>
</protein>
<evidence type="ECO:0000256" key="3">
    <source>
        <dbReference type="ARBA" id="ARBA00022452"/>
    </source>
</evidence>
<dbReference type="HOGENOM" id="CLU_008287_18_2_3"/>
<keyword evidence="5 12" id="KW-0732">Signal</keyword>
<dbReference type="InterPro" id="IPR037066">
    <property type="entry name" value="Plug_dom_sf"/>
</dbReference>
<evidence type="ECO:0000259" key="14">
    <source>
        <dbReference type="Pfam" id="PF07715"/>
    </source>
</evidence>
<evidence type="ECO:0000313" key="16">
    <source>
        <dbReference type="Proteomes" id="UP000010473"/>
    </source>
</evidence>
<gene>
    <name evidence="15" type="ordered locus">Sta7437_0987</name>
</gene>
<dbReference type="GO" id="GO:0009279">
    <property type="term" value="C:cell outer membrane"/>
    <property type="evidence" value="ECO:0007669"/>
    <property type="project" value="UniProtKB-SubCell"/>
</dbReference>
<evidence type="ECO:0000259" key="13">
    <source>
        <dbReference type="Pfam" id="PF00593"/>
    </source>
</evidence>
<keyword evidence="7 10" id="KW-0472">Membrane</keyword>
<evidence type="ECO:0000256" key="7">
    <source>
        <dbReference type="ARBA" id="ARBA00023136"/>
    </source>
</evidence>
<dbReference type="OrthoDB" id="492319at2"/>
<dbReference type="GO" id="GO:0044718">
    <property type="term" value="P:siderophore transmembrane transport"/>
    <property type="evidence" value="ECO:0007669"/>
    <property type="project" value="TreeGrafter"/>
</dbReference>
<name>K9XSD5_STAC7</name>
<dbReference type="Pfam" id="PF07715">
    <property type="entry name" value="Plug"/>
    <property type="match status" value="1"/>
</dbReference>
<accession>K9XSD5</accession>
<dbReference type="InterPro" id="IPR036942">
    <property type="entry name" value="Beta-barrel_TonB_sf"/>
</dbReference>
<dbReference type="InterPro" id="IPR039426">
    <property type="entry name" value="TonB-dep_rcpt-like"/>
</dbReference>
<keyword evidence="2 10" id="KW-0813">Transport</keyword>
<comment type="subcellular location">
    <subcellularLocation>
        <location evidence="1 10">Cell outer membrane</location>
        <topology evidence="1 10">Multi-pass membrane protein</topology>
    </subcellularLocation>
</comment>
<proteinExistence type="inferred from homology"/>
<evidence type="ECO:0000256" key="1">
    <source>
        <dbReference type="ARBA" id="ARBA00004571"/>
    </source>
</evidence>
<evidence type="ECO:0000256" key="2">
    <source>
        <dbReference type="ARBA" id="ARBA00022448"/>
    </source>
</evidence>
<organism evidence="15 16">
    <name type="scientific">Stanieria cyanosphaera (strain ATCC 29371 / PCC 7437)</name>
    <dbReference type="NCBI Taxonomy" id="111780"/>
    <lineage>
        <taxon>Bacteria</taxon>
        <taxon>Bacillati</taxon>
        <taxon>Cyanobacteriota</taxon>
        <taxon>Cyanophyceae</taxon>
        <taxon>Pleurocapsales</taxon>
        <taxon>Dermocarpellaceae</taxon>
        <taxon>Stanieria</taxon>
    </lineage>
</organism>
<dbReference type="Pfam" id="PF00593">
    <property type="entry name" value="TonB_dep_Rec_b-barrel"/>
    <property type="match status" value="1"/>
</dbReference>
<keyword evidence="3 10" id="KW-1134">Transmembrane beta strand</keyword>
<evidence type="ECO:0000256" key="11">
    <source>
        <dbReference type="RuleBase" id="RU003357"/>
    </source>
</evidence>